<evidence type="ECO:0000313" key="1">
    <source>
        <dbReference type="EMBL" id="GAI26815.1"/>
    </source>
</evidence>
<name>X1NJ34_9ZZZZ</name>
<feature type="non-terminal residue" evidence="1">
    <location>
        <position position="60"/>
    </location>
</feature>
<organism evidence="1">
    <name type="scientific">marine sediment metagenome</name>
    <dbReference type="NCBI Taxonomy" id="412755"/>
    <lineage>
        <taxon>unclassified sequences</taxon>
        <taxon>metagenomes</taxon>
        <taxon>ecological metagenomes</taxon>
    </lineage>
</organism>
<dbReference type="EMBL" id="BARV01017743">
    <property type="protein sequence ID" value="GAI26815.1"/>
    <property type="molecule type" value="Genomic_DNA"/>
</dbReference>
<sequence length="60" mass="6544">MLVMNNGEVGERGARRVVEMVGNGGNHKTYIISLPEELGEGGDFTDYFIKLNGNPDDLFG</sequence>
<gene>
    <name evidence="1" type="ORF">S06H3_30164</name>
</gene>
<proteinExistence type="predicted"/>
<reference evidence="1" key="1">
    <citation type="journal article" date="2014" name="Front. Microbiol.">
        <title>High frequency of phylogenetically diverse reductive dehalogenase-homologous genes in deep subseafloor sedimentary metagenomes.</title>
        <authorList>
            <person name="Kawai M."/>
            <person name="Futagami T."/>
            <person name="Toyoda A."/>
            <person name="Takaki Y."/>
            <person name="Nishi S."/>
            <person name="Hori S."/>
            <person name="Arai W."/>
            <person name="Tsubouchi T."/>
            <person name="Morono Y."/>
            <person name="Uchiyama I."/>
            <person name="Ito T."/>
            <person name="Fujiyama A."/>
            <person name="Inagaki F."/>
            <person name="Takami H."/>
        </authorList>
    </citation>
    <scope>NUCLEOTIDE SEQUENCE</scope>
    <source>
        <strain evidence="1">Expedition CK06-06</strain>
    </source>
</reference>
<comment type="caution">
    <text evidence="1">The sequence shown here is derived from an EMBL/GenBank/DDBJ whole genome shotgun (WGS) entry which is preliminary data.</text>
</comment>
<protein>
    <submittedName>
        <fullName evidence="1">Uncharacterized protein</fullName>
    </submittedName>
</protein>
<dbReference type="AlphaFoldDB" id="X1NJ34"/>
<accession>X1NJ34</accession>